<dbReference type="SMART" id="SM00861">
    <property type="entry name" value="Transket_pyr"/>
    <property type="match status" value="1"/>
</dbReference>
<name>A0ABS2N248_9BACI</name>
<evidence type="ECO:0000259" key="12">
    <source>
        <dbReference type="SMART" id="SM00861"/>
    </source>
</evidence>
<evidence type="ECO:0000256" key="11">
    <source>
        <dbReference type="RuleBase" id="RU004996"/>
    </source>
</evidence>
<dbReference type="RefSeq" id="WP_204500286.1">
    <property type="nucleotide sequence ID" value="NZ_JAFBDR010000014.1"/>
</dbReference>
<comment type="catalytic activity">
    <reaction evidence="9 11">
        <text>D-sedoheptulose 7-phosphate + D-glyceraldehyde 3-phosphate = aldehydo-D-ribose 5-phosphate + D-xylulose 5-phosphate</text>
        <dbReference type="Rhea" id="RHEA:10508"/>
        <dbReference type="ChEBI" id="CHEBI:57483"/>
        <dbReference type="ChEBI" id="CHEBI:57737"/>
        <dbReference type="ChEBI" id="CHEBI:58273"/>
        <dbReference type="ChEBI" id="CHEBI:59776"/>
        <dbReference type="EC" id="2.2.1.1"/>
    </reaction>
</comment>
<comment type="cofactor">
    <cofactor evidence="11">
        <name>Mg(2+)</name>
        <dbReference type="ChEBI" id="CHEBI:18420"/>
    </cofactor>
    <cofactor evidence="11">
        <name>Ca(2+)</name>
        <dbReference type="ChEBI" id="CHEBI:29108"/>
    </cofactor>
    <cofactor evidence="11">
        <name>Mn(2+)</name>
        <dbReference type="ChEBI" id="CHEBI:29035"/>
    </cofactor>
    <cofactor evidence="11">
        <name>Co(2+)</name>
        <dbReference type="ChEBI" id="CHEBI:48828"/>
    </cofactor>
    <text evidence="11">Binds 1 Mg(2+) ion per subunit. Can also utilize other divalent metal cations, such as Ca(2+), Mn(2+) and Co(2+).</text>
</comment>
<dbReference type="CDD" id="cd02012">
    <property type="entry name" value="TPP_TK"/>
    <property type="match status" value="1"/>
</dbReference>
<keyword evidence="7 11" id="KW-0460">Magnesium</keyword>
<dbReference type="InterPro" id="IPR005475">
    <property type="entry name" value="Transketolase-like_Pyr-bd"/>
</dbReference>
<organism evidence="13 14">
    <name type="scientific">Aquibacillus albus</name>
    <dbReference type="NCBI Taxonomy" id="1168171"/>
    <lineage>
        <taxon>Bacteria</taxon>
        <taxon>Bacillati</taxon>
        <taxon>Bacillota</taxon>
        <taxon>Bacilli</taxon>
        <taxon>Bacillales</taxon>
        <taxon>Bacillaceae</taxon>
        <taxon>Aquibacillus</taxon>
    </lineage>
</organism>
<evidence type="ECO:0000313" key="14">
    <source>
        <dbReference type="Proteomes" id="UP001296943"/>
    </source>
</evidence>
<dbReference type="InterPro" id="IPR020826">
    <property type="entry name" value="Transketolase_BS"/>
</dbReference>
<dbReference type="InterPro" id="IPR005474">
    <property type="entry name" value="Transketolase_N"/>
</dbReference>
<dbReference type="SUPFAM" id="SSF52922">
    <property type="entry name" value="TK C-terminal domain-like"/>
    <property type="match status" value="1"/>
</dbReference>
<keyword evidence="5 11" id="KW-0808">Transferase</keyword>
<dbReference type="Pfam" id="PF22613">
    <property type="entry name" value="Transketolase_C_1"/>
    <property type="match status" value="1"/>
</dbReference>
<comment type="caution">
    <text evidence="13">The sequence shown here is derived from an EMBL/GenBank/DDBJ whole genome shotgun (WGS) entry which is preliminary data.</text>
</comment>
<dbReference type="PANTHER" id="PTHR43522">
    <property type="entry name" value="TRANSKETOLASE"/>
    <property type="match status" value="1"/>
</dbReference>
<evidence type="ECO:0000313" key="13">
    <source>
        <dbReference type="EMBL" id="MBM7572123.1"/>
    </source>
</evidence>
<dbReference type="Gene3D" id="3.40.50.920">
    <property type="match status" value="1"/>
</dbReference>
<dbReference type="Pfam" id="PF02779">
    <property type="entry name" value="Transket_pyr"/>
    <property type="match status" value="1"/>
</dbReference>
<dbReference type="PANTHER" id="PTHR43522:SF2">
    <property type="entry name" value="TRANSKETOLASE 1-RELATED"/>
    <property type="match status" value="1"/>
</dbReference>
<dbReference type="InterPro" id="IPR033247">
    <property type="entry name" value="Transketolase_fam"/>
</dbReference>
<dbReference type="SUPFAM" id="SSF52518">
    <property type="entry name" value="Thiamin diphosphate-binding fold (THDP-binding)"/>
    <property type="match status" value="2"/>
</dbReference>
<dbReference type="Gene3D" id="3.40.50.970">
    <property type="match status" value="2"/>
</dbReference>
<evidence type="ECO:0000256" key="6">
    <source>
        <dbReference type="ARBA" id="ARBA00022723"/>
    </source>
</evidence>
<evidence type="ECO:0000256" key="5">
    <source>
        <dbReference type="ARBA" id="ARBA00022679"/>
    </source>
</evidence>
<evidence type="ECO:0000256" key="8">
    <source>
        <dbReference type="ARBA" id="ARBA00023052"/>
    </source>
</evidence>
<keyword evidence="11" id="KW-0106">Calcium</keyword>
<dbReference type="EMBL" id="JAFBDR010000014">
    <property type="protein sequence ID" value="MBM7572123.1"/>
    <property type="molecule type" value="Genomic_DNA"/>
</dbReference>
<protein>
    <recommendedName>
        <fullName evidence="4 10">Transketolase</fullName>
        <ecNumber evidence="3 10">2.2.1.1</ecNumber>
    </recommendedName>
</protein>
<dbReference type="Pfam" id="PF00456">
    <property type="entry name" value="Transketolase_N"/>
    <property type="match status" value="1"/>
</dbReference>
<dbReference type="CDD" id="cd07033">
    <property type="entry name" value="TPP_PYR_DXS_TK_like"/>
    <property type="match status" value="1"/>
</dbReference>
<dbReference type="EC" id="2.2.1.1" evidence="3 10"/>
<dbReference type="NCBIfam" id="TIGR00232">
    <property type="entry name" value="tktlase_bact"/>
    <property type="match status" value="1"/>
</dbReference>
<dbReference type="InterPro" id="IPR049557">
    <property type="entry name" value="Transketolase_CS"/>
</dbReference>
<comment type="cofactor">
    <cofactor evidence="11">
        <name>thiamine diphosphate</name>
        <dbReference type="ChEBI" id="CHEBI:58937"/>
    </cofactor>
    <text evidence="11">Binds 1 thiamine pyrophosphate per subunit.</text>
</comment>
<dbReference type="InterPro" id="IPR009014">
    <property type="entry name" value="Transketo_C/PFOR_II"/>
</dbReference>
<comment type="subunit">
    <text evidence="2 11">Homodimer.</text>
</comment>
<evidence type="ECO:0000256" key="7">
    <source>
        <dbReference type="ARBA" id="ARBA00022842"/>
    </source>
</evidence>
<comment type="similarity">
    <text evidence="1 11">Belongs to the transketolase family.</text>
</comment>
<dbReference type="InterPro" id="IPR055152">
    <property type="entry name" value="Transketolase-like_C_2"/>
</dbReference>
<reference evidence="13 14" key="1">
    <citation type="submission" date="2021-01" db="EMBL/GenBank/DDBJ databases">
        <title>Genomic Encyclopedia of Type Strains, Phase IV (KMG-IV): sequencing the most valuable type-strain genomes for metagenomic binning, comparative biology and taxonomic classification.</title>
        <authorList>
            <person name="Goeker M."/>
        </authorList>
    </citation>
    <scope>NUCLEOTIDE SEQUENCE [LARGE SCALE GENOMIC DNA]</scope>
    <source>
        <strain evidence="13 14">DSM 23711</strain>
    </source>
</reference>
<dbReference type="GO" id="GO:0004802">
    <property type="term" value="F:transketolase activity"/>
    <property type="evidence" value="ECO:0007669"/>
    <property type="project" value="UniProtKB-EC"/>
</dbReference>
<evidence type="ECO:0000256" key="1">
    <source>
        <dbReference type="ARBA" id="ARBA00007131"/>
    </source>
</evidence>
<keyword evidence="14" id="KW-1185">Reference proteome</keyword>
<sequence>MSNQTEQLSINTIRTLAIDAIENANSGHPGLPMGAAPMAYTLWTEFMNHNPKNSNWFNRDRFVLSAGHGSMLLYGLLHLSGYNVSIDDLKGFRQLGSKTPGHPEVDFTDGVEATTGPLGQGVAMSVGMAMAEKHLSAQYNRDQYSVVDHYTYALVSDGDLMEGISHESASLAGHLKLGKLIALYDSNDISLDGDLHKSFSENVENRFKAYGWQVLRVEDGNDTSEISKAIEQAKANTDQPTLIEVRTVIGYGSPNKSASAASHGAPLGSDEVKLTKEFYQWGHDDFHVPEEVYNDFQSKIVERGQQAEKEWNTLFESYQSAHPELAKELITAINGDLPSNWDKELPVYEAGKDKLATRASSGEVLNAIAKSVPYFFGGSADLAGSNKTTIKDAGDFSRDDYTGRNIWFGVREFAMAAALNGMALHGGLKVFGGTFFVFSDYLRPAVRLSAIQHLPVTYVLTHDSIAVGEDGPTHEPVEQLAAFRAMPNLSVIRPADGNEVQAAWRLALESESTPTALVLTRQGLPTLEGTAANAYEGVKKGAYVVSPASKETPDALLMATGSEVSLAVDAQSELKGKGIDVSVVSMPSWDRFEKQDKSYRDQVLPPSVKKRLGIEMASPLGWDRYTGDEGKILAINEFGASGEGGKVVAEYGFTVENVVKQVESLFN</sequence>
<dbReference type="Proteomes" id="UP001296943">
    <property type="component" value="Unassembled WGS sequence"/>
</dbReference>
<dbReference type="PROSITE" id="PS00801">
    <property type="entry name" value="TRANSKETOLASE_1"/>
    <property type="match status" value="1"/>
</dbReference>
<evidence type="ECO:0000256" key="9">
    <source>
        <dbReference type="ARBA" id="ARBA00049473"/>
    </source>
</evidence>
<comment type="function">
    <text evidence="11">Catalyzes the transfer of a two-carbon ketol group from a ketose donor to an aldose acceptor, via a covalent intermediate with the cofactor thiamine pyrophosphate.</text>
</comment>
<accession>A0ABS2N248</accession>
<feature type="domain" description="Transketolase-like pyrimidine-binding" evidence="12">
    <location>
        <begin position="355"/>
        <end position="526"/>
    </location>
</feature>
<evidence type="ECO:0000256" key="4">
    <source>
        <dbReference type="ARBA" id="ARBA00016662"/>
    </source>
</evidence>
<gene>
    <name evidence="13" type="ORF">JOC48_002626</name>
</gene>
<evidence type="ECO:0000256" key="10">
    <source>
        <dbReference type="NCBIfam" id="TIGR00232"/>
    </source>
</evidence>
<keyword evidence="6 11" id="KW-0479">Metal-binding</keyword>
<evidence type="ECO:0000256" key="3">
    <source>
        <dbReference type="ARBA" id="ARBA00013152"/>
    </source>
</evidence>
<proteinExistence type="inferred from homology"/>
<dbReference type="InterPro" id="IPR005478">
    <property type="entry name" value="Transketolase_bac-like"/>
</dbReference>
<evidence type="ECO:0000256" key="2">
    <source>
        <dbReference type="ARBA" id="ARBA00011738"/>
    </source>
</evidence>
<keyword evidence="8 11" id="KW-0786">Thiamine pyrophosphate</keyword>
<dbReference type="PROSITE" id="PS00802">
    <property type="entry name" value="TRANSKETOLASE_2"/>
    <property type="match status" value="1"/>
</dbReference>
<dbReference type="InterPro" id="IPR029061">
    <property type="entry name" value="THDP-binding"/>
</dbReference>